<feature type="transmembrane region" description="Helical" evidence="1">
    <location>
        <begin position="80"/>
        <end position="99"/>
    </location>
</feature>
<name>A0A218P4L6_THECE</name>
<evidence type="ECO:0000313" key="3">
    <source>
        <dbReference type="Proteomes" id="UP000197156"/>
    </source>
</evidence>
<dbReference type="KEGG" id="tce:A3L02_09985"/>
<keyword evidence="1" id="KW-1133">Transmembrane helix</keyword>
<keyword evidence="1" id="KW-0812">Transmembrane</keyword>
<feature type="transmembrane region" description="Helical" evidence="1">
    <location>
        <begin position="50"/>
        <end position="73"/>
    </location>
</feature>
<organism evidence="2 3">
    <name type="scientific">Thermococcus celer Vu 13 = JCM 8558</name>
    <dbReference type="NCBI Taxonomy" id="1293037"/>
    <lineage>
        <taxon>Archaea</taxon>
        <taxon>Methanobacteriati</taxon>
        <taxon>Methanobacteriota</taxon>
        <taxon>Thermococci</taxon>
        <taxon>Thermococcales</taxon>
        <taxon>Thermococcaceae</taxon>
        <taxon>Thermococcus</taxon>
    </lineage>
</organism>
<feature type="transmembrane region" description="Helical" evidence="1">
    <location>
        <begin position="105"/>
        <end position="124"/>
    </location>
</feature>
<keyword evidence="1" id="KW-0472">Membrane</keyword>
<reference evidence="2 3" key="1">
    <citation type="submission" date="2016-03" db="EMBL/GenBank/DDBJ databases">
        <title>Complete genome sequence of Thermococcus celer.</title>
        <authorList>
            <person name="Oger P.M."/>
        </authorList>
    </citation>
    <scope>NUCLEOTIDE SEQUENCE [LARGE SCALE GENOMIC DNA]</scope>
    <source>
        <strain evidence="2 3">Vu 13</strain>
    </source>
</reference>
<evidence type="ECO:0000313" key="2">
    <source>
        <dbReference type="EMBL" id="ASI99867.1"/>
    </source>
</evidence>
<accession>A0A218P4L6</accession>
<dbReference type="EMBL" id="CP014854">
    <property type="protein sequence ID" value="ASI99867.1"/>
    <property type="molecule type" value="Genomic_DNA"/>
</dbReference>
<evidence type="ECO:0000256" key="1">
    <source>
        <dbReference type="SAM" id="Phobius"/>
    </source>
</evidence>
<keyword evidence="3" id="KW-1185">Reference proteome</keyword>
<gene>
    <name evidence="2" type="ORF">A3L02_09985</name>
</gene>
<protein>
    <submittedName>
        <fullName evidence="2">Uncharacterized protein</fullName>
    </submittedName>
</protein>
<proteinExistence type="predicted"/>
<dbReference type="AlphaFoldDB" id="A0A218P4L6"/>
<dbReference type="Proteomes" id="UP000197156">
    <property type="component" value="Chromosome"/>
</dbReference>
<sequence>MSLLAIFSFTLPWFKVDGEEITFLTFLREFLLGSGGPGTLPGWMDPNSTAGTLVLVTFLAAVLMILLGALFGLTGGRAGPGMGTLGVVLFALVFRYVYGPGYRELLSVGYALAFGSFAVGLLFGGGKRL</sequence>